<sequence>MKNNKLMLKLCPVALSVAMATQAHAGITLYDQDGTNFSADGHFNAFFTATDNEATNEKQQRVRMGFLPNYIGFNVNKDMGDLKVGGRSSFWVTINDGSNQVTDTAIDVRQFYATVDGDFGQVLFGKDFGIYARTNIFSDELLLGTGVPMANSGGVTFGNISTGYPYAVPKAQITYRTPNMSGFQVAASILDPQSGESADANTNNSVRFEAEATYATEFDGGKFNAWIGGASGENEANNVDATGLAYGARVSMAGFQLTASGFDQEGISSALADRLLTSELDSDGYLVQASYTTGAHRFVLSHGETDTTSATNVTTTAELDSVAWFYDVNSNLKFIVEYDMHDVAGAETDQIAVGASLSW</sequence>
<keyword evidence="3" id="KW-0472">Membrane</keyword>
<evidence type="ECO:0000313" key="6">
    <source>
        <dbReference type="EMBL" id="MBE9397855.1"/>
    </source>
</evidence>
<proteinExistence type="predicted"/>
<feature type="signal peptide" evidence="4">
    <location>
        <begin position="1"/>
        <end position="25"/>
    </location>
</feature>
<evidence type="ECO:0000256" key="1">
    <source>
        <dbReference type="ARBA" id="ARBA00004571"/>
    </source>
</evidence>
<dbReference type="Pfam" id="PF13609">
    <property type="entry name" value="Porin_4"/>
    <property type="match status" value="1"/>
</dbReference>
<evidence type="ECO:0000259" key="5">
    <source>
        <dbReference type="Pfam" id="PF13609"/>
    </source>
</evidence>
<accession>A0A8J7FAA4</accession>
<dbReference type="Gene3D" id="2.40.160.10">
    <property type="entry name" value="Porin"/>
    <property type="match status" value="1"/>
</dbReference>
<dbReference type="InterPro" id="IPR033900">
    <property type="entry name" value="Gram_neg_porin_domain"/>
</dbReference>
<dbReference type="InterPro" id="IPR050298">
    <property type="entry name" value="Gram-neg_bact_OMP"/>
</dbReference>
<dbReference type="GO" id="GO:0015288">
    <property type="term" value="F:porin activity"/>
    <property type="evidence" value="ECO:0007669"/>
    <property type="project" value="InterPro"/>
</dbReference>
<dbReference type="PANTHER" id="PTHR34501:SF2">
    <property type="entry name" value="OUTER MEMBRANE PORIN F-RELATED"/>
    <property type="match status" value="1"/>
</dbReference>
<comment type="caution">
    <text evidence="6">The sequence shown here is derived from an EMBL/GenBank/DDBJ whole genome shotgun (WGS) entry which is preliminary data.</text>
</comment>
<evidence type="ECO:0000256" key="4">
    <source>
        <dbReference type="SAM" id="SignalP"/>
    </source>
</evidence>
<dbReference type="PANTHER" id="PTHR34501">
    <property type="entry name" value="PROTEIN YDDL-RELATED"/>
    <property type="match status" value="1"/>
</dbReference>
<name>A0A8J7FAA4_9GAMM</name>
<reference evidence="6" key="1">
    <citation type="submission" date="2020-10" db="EMBL/GenBank/DDBJ databases">
        <title>Bacterium isolated from coastal waters sediment.</title>
        <authorList>
            <person name="Chen R.-J."/>
            <person name="Lu D.-C."/>
            <person name="Zhu K.-L."/>
            <person name="Du Z.-J."/>
        </authorList>
    </citation>
    <scope>NUCLEOTIDE SEQUENCE</scope>
    <source>
        <strain evidence="6">N1Y112</strain>
    </source>
</reference>
<evidence type="ECO:0000313" key="7">
    <source>
        <dbReference type="Proteomes" id="UP000640333"/>
    </source>
</evidence>
<keyword evidence="7" id="KW-1185">Reference proteome</keyword>
<dbReference type="SUPFAM" id="SSF56935">
    <property type="entry name" value="Porins"/>
    <property type="match status" value="1"/>
</dbReference>
<organism evidence="6 7">
    <name type="scientific">Pontibacterium sinense</name>
    <dbReference type="NCBI Taxonomy" id="2781979"/>
    <lineage>
        <taxon>Bacteria</taxon>
        <taxon>Pseudomonadati</taxon>
        <taxon>Pseudomonadota</taxon>
        <taxon>Gammaproteobacteria</taxon>
        <taxon>Oceanospirillales</taxon>
        <taxon>Oceanospirillaceae</taxon>
        <taxon>Pontibacterium</taxon>
    </lineage>
</organism>
<evidence type="ECO:0000256" key="2">
    <source>
        <dbReference type="ARBA" id="ARBA00022729"/>
    </source>
</evidence>
<dbReference type="AlphaFoldDB" id="A0A8J7FAA4"/>
<dbReference type="EMBL" id="JADEYS010000010">
    <property type="protein sequence ID" value="MBE9397855.1"/>
    <property type="molecule type" value="Genomic_DNA"/>
</dbReference>
<gene>
    <name evidence="6" type="ORF">IOQ59_11355</name>
</gene>
<dbReference type="GO" id="GO:0009279">
    <property type="term" value="C:cell outer membrane"/>
    <property type="evidence" value="ECO:0007669"/>
    <property type="project" value="UniProtKB-SubCell"/>
</dbReference>
<protein>
    <submittedName>
        <fullName evidence="6">Porin</fullName>
    </submittedName>
</protein>
<feature type="chain" id="PRO_5035186431" evidence="4">
    <location>
        <begin position="26"/>
        <end position="359"/>
    </location>
</feature>
<dbReference type="RefSeq" id="WP_193953408.1">
    <property type="nucleotide sequence ID" value="NZ_JADEYS010000010.1"/>
</dbReference>
<keyword evidence="2 4" id="KW-0732">Signal</keyword>
<evidence type="ECO:0000256" key="3">
    <source>
        <dbReference type="ARBA" id="ARBA00023136"/>
    </source>
</evidence>
<dbReference type="Proteomes" id="UP000640333">
    <property type="component" value="Unassembled WGS sequence"/>
</dbReference>
<comment type="subcellular location">
    <subcellularLocation>
        <location evidence="1">Cell outer membrane</location>
        <topology evidence="1">Multi-pass membrane protein</topology>
    </subcellularLocation>
</comment>
<dbReference type="InterPro" id="IPR023614">
    <property type="entry name" value="Porin_dom_sf"/>
</dbReference>
<feature type="domain" description="Porin" evidence="5">
    <location>
        <begin position="15"/>
        <end position="342"/>
    </location>
</feature>